<dbReference type="InterPro" id="IPR050807">
    <property type="entry name" value="TransReg_Diox_bact_type"/>
</dbReference>
<dbReference type="Pfam" id="PF12844">
    <property type="entry name" value="HTH_19"/>
    <property type="match status" value="1"/>
</dbReference>
<gene>
    <name evidence="3" type="ORF">ACFFH4_00905</name>
</gene>
<evidence type="ECO:0000256" key="1">
    <source>
        <dbReference type="ARBA" id="ARBA00023125"/>
    </source>
</evidence>
<accession>A0ABV6NA04</accession>
<keyword evidence="4" id="KW-1185">Reference proteome</keyword>
<dbReference type="SUPFAM" id="SSF48452">
    <property type="entry name" value="TPR-like"/>
    <property type="match status" value="1"/>
</dbReference>
<dbReference type="EMBL" id="JBHLTR010000002">
    <property type="protein sequence ID" value="MFC0557610.1"/>
    <property type="molecule type" value="Genomic_DNA"/>
</dbReference>
<dbReference type="CDD" id="cd00093">
    <property type="entry name" value="HTH_XRE"/>
    <property type="match status" value="1"/>
</dbReference>
<dbReference type="Proteomes" id="UP001589833">
    <property type="component" value="Unassembled WGS sequence"/>
</dbReference>
<sequence length="405" mass="47130">MLGDRIRTLRKQNKLTLEALAGDKLTKGMLSLIENNKAKPSMESLTYIAERLEVDVSDLLDEVSVQELRNILEKAEKIYNDNIDPLSDKYKQLITLIEPHIQHLTQGYESARLLDIYGRSLFHDKKDGWQPYCNRASHMYDQMNLTSQRALVSTFRVQAKFFNHDYFDALQLFLAERKEIETHHAYIDPLTQLDLDYYEAILQYAVGDSTSAVRIMEKAIAFSKEKKIFYLVSDLYRLAAAHGMMTGAAEKREFYKKKLKQYAEFADDTELMLFYDLLTVMTLINEEQDYKKALAMIDPNLANPQKRDSYGPWFSLEKGKALFHLGQLEEALEWLNKVEVPTYIHHPFDLSILYIKDAYIALCYLELGKQKKAITFSKVAMEHFDPLPDTSFKQFCIEAYEKINQ</sequence>
<feature type="domain" description="HTH cro/C1-type" evidence="2">
    <location>
        <begin position="6"/>
        <end position="59"/>
    </location>
</feature>
<protein>
    <submittedName>
        <fullName evidence="3">Helix-turn-helix domain-containing protein</fullName>
    </submittedName>
</protein>
<dbReference type="SUPFAM" id="SSF47413">
    <property type="entry name" value="lambda repressor-like DNA-binding domains"/>
    <property type="match status" value="1"/>
</dbReference>
<comment type="caution">
    <text evidence="3">The sequence shown here is derived from an EMBL/GenBank/DDBJ whole genome shotgun (WGS) entry which is preliminary data.</text>
</comment>
<proteinExistence type="predicted"/>
<evidence type="ECO:0000313" key="3">
    <source>
        <dbReference type="EMBL" id="MFC0557610.1"/>
    </source>
</evidence>
<dbReference type="InterPro" id="IPR011990">
    <property type="entry name" value="TPR-like_helical_dom_sf"/>
</dbReference>
<reference evidence="3 4" key="1">
    <citation type="submission" date="2024-09" db="EMBL/GenBank/DDBJ databases">
        <authorList>
            <person name="Sun Q."/>
            <person name="Mori K."/>
        </authorList>
    </citation>
    <scope>NUCLEOTIDE SEQUENCE [LARGE SCALE GENOMIC DNA]</scope>
    <source>
        <strain evidence="3 4">NCAIM B.02301</strain>
    </source>
</reference>
<dbReference type="SMART" id="SM00530">
    <property type="entry name" value="HTH_XRE"/>
    <property type="match status" value="1"/>
</dbReference>
<dbReference type="InterPro" id="IPR010982">
    <property type="entry name" value="Lambda_DNA-bd_dom_sf"/>
</dbReference>
<dbReference type="PANTHER" id="PTHR46797">
    <property type="entry name" value="HTH-TYPE TRANSCRIPTIONAL REGULATOR"/>
    <property type="match status" value="1"/>
</dbReference>
<evidence type="ECO:0000259" key="2">
    <source>
        <dbReference type="PROSITE" id="PS50943"/>
    </source>
</evidence>
<name>A0ABV6NA04_9BACI</name>
<dbReference type="Gene3D" id="1.25.40.10">
    <property type="entry name" value="Tetratricopeptide repeat domain"/>
    <property type="match status" value="2"/>
</dbReference>
<keyword evidence="1" id="KW-0238">DNA-binding</keyword>
<dbReference type="RefSeq" id="WP_273845279.1">
    <property type="nucleotide sequence ID" value="NZ_JAQQWT010000012.1"/>
</dbReference>
<dbReference type="PANTHER" id="PTHR46797:SF1">
    <property type="entry name" value="METHYLPHOSPHONATE SYNTHASE"/>
    <property type="match status" value="1"/>
</dbReference>
<organism evidence="3 4">
    <name type="scientific">Halalkalibacter alkalisediminis</name>
    <dbReference type="NCBI Taxonomy" id="935616"/>
    <lineage>
        <taxon>Bacteria</taxon>
        <taxon>Bacillati</taxon>
        <taxon>Bacillota</taxon>
        <taxon>Bacilli</taxon>
        <taxon>Bacillales</taxon>
        <taxon>Bacillaceae</taxon>
        <taxon>Halalkalibacter</taxon>
    </lineage>
</organism>
<evidence type="ECO:0000313" key="4">
    <source>
        <dbReference type="Proteomes" id="UP001589833"/>
    </source>
</evidence>
<dbReference type="InterPro" id="IPR001387">
    <property type="entry name" value="Cro/C1-type_HTH"/>
</dbReference>
<dbReference type="PROSITE" id="PS50943">
    <property type="entry name" value="HTH_CROC1"/>
    <property type="match status" value="1"/>
</dbReference>